<keyword evidence="10" id="KW-1185">Reference proteome</keyword>
<dbReference type="Proteomes" id="UP000249522">
    <property type="component" value="Unassembled WGS sequence"/>
</dbReference>
<reference evidence="9 10" key="1">
    <citation type="submission" date="2018-06" db="EMBL/GenBank/DDBJ databases">
        <title>Paenibacillus imtechensis sp. nov.</title>
        <authorList>
            <person name="Pinnaka A.K."/>
            <person name="Singh H."/>
            <person name="Kaur M."/>
        </authorList>
    </citation>
    <scope>NUCLEOTIDE SEQUENCE [LARGE SCALE GENOMIC DNA]</scope>
    <source>
        <strain evidence="9 10">SMB1</strain>
    </source>
</reference>
<feature type="transmembrane region" description="Helical" evidence="7">
    <location>
        <begin position="86"/>
        <end position="108"/>
    </location>
</feature>
<dbReference type="EMBL" id="QKRB01000031">
    <property type="protein sequence ID" value="PZD97101.1"/>
    <property type="molecule type" value="Genomic_DNA"/>
</dbReference>
<evidence type="ECO:0000256" key="1">
    <source>
        <dbReference type="ARBA" id="ARBA00004651"/>
    </source>
</evidence>
<evidence type="ECO:0000256" key="5">
    <source>
        <dbReference type="ARBA" id="ARBA00022989"/>
    </source>
</evidence>
<dbReference type="PANTHER" id="PTHR43227">
    <property type="entry name" value="BLL4140 PROTEIN"/>
    <property type="match status" value="1"/>
</dbReference>
<feature type="transmembrane region" description="Helical" evidence="7">
    <location>
        <begin position="268"/>
        <end position="295"/>
    </location>
</feature>
<evidence type="ECO:0000313" key="9">
    <source>
        <dbReference type="EMBL" id="PZD97101.1"/>
    </source>
</evidence>
<comment type="subcellular location">
    <subcellularLocation>
        <location evidence="1 7">Cell membrane</location>
        <topology evidence="1 7">Multi-pass membrane protein</topology>
    </subcellularLocation>
</comment>
<evidence type="ECO:0000256" key="6">
    <source>
        <dbReference type="ARBA" id="ARBA00023136"/>
    </source>
</evidence>
<feature type="transmembrane region" description="Helical" evidence="7">
    <location>
        <begin position="120"/>
        <end position="136"/>
    </location>
</feature>
<dbReference type="RefSeq" id="WP_111145428.1">
    <property type="nucleotide sequence ID" value="NZ_QKRB01000031.1"/>
</dbReference>
<keyword evidence="5 7" id="KW-1133">Transmembrane helix</keyword>
<dbReference type="OrthoDB" id="9788108at2"/>
<dbReference type="PANTHER" id="PTHR43227:SF3">
    <property type="entry name" value="BINDING-PROTEIN-DEPENDENT TRANSPORT SYSTEMS INNER MEMBRANE COMPONENT"/>
    <property type="match status" value="1"/>
</dbReference>
<dbReference type="InterPro" id="IPR035906">
    <property type="entry name" value="MetI-like_sf"/>
</dbReference>
<evidence type="ECO:0000256" key="4">
    <source>
        <dbReference type="ARBA" id="ARBA00022692"/>
    </source>
</evidence>
<evidence type="ECO:0000256" key="3">
    <source>
        <dbReference type="ARBA" id="ARBA00022475"/>
    </source>
</evidence>
<evidence type="ECO:0000259" key="8">
    <source>
        <dbReference type="PROSITE" id="PS50928"/>
    </source>
</evidence>
<feature type="domain" description="ABC transmembrane type-1" evidence="8">
    <location>
        <begin position="83"/>
        <end position="296"/>
    </location>
</feature>
<evidence type="ECO:0000256" key="7">
    <source>
        <dbReference type="RuleBase" id="RU363032"/>
    </source>
</evidence>
<accession>A0A2W1LZI1</accession>
<proteinExistence type="inferred from homology"/>
<comment type="caution">
    <text evidence="9">The sequence shown here is derived from an EMBL/GenBank/DDBJ whole genome shotgun (WGS) entry which is preliminary data.</text>
</comment>
<dbReference type="PROSITE" id="PS50928">
    <property type="entry name" value="ABC_TM1"/>
    <property type="match status" value="1"/>
</dbReference>
<dbReference type="GO" id="GO:0055085">
    <property type="term" value="P:transmembrane transport"/>
    <property type="evidence" value="ECO:0007669"/>
    <property type="project" value="InterPro"/>
</dbReference>
<dbReference type="Pfam" id="PF00528">
    <property type="entry name" value="BPD_transp_1"/>
    <property type="match status" value="1"/>
</dbReference>
<evidence type="ECO:0000313" key="10">
    <source>
        <dbReference type="Proteomes" id="UP000249522"/>
    </source>
</evidence>
<feature type="transmembrane region" description="Helical" evidence="7">
    <location>
        <begin position="20"/>
        <end position="42"/>
    </location>
</feature>
<evidence type="ECO:0000256" key="2">
    <source>
        <dbReference type="ARBA" id="ARBA00022448"/>
    </source>
</evidence>
<dbReference type="AlphaFoldDB" id="A0A2W1LZI1"/>
<keyword evidence="6 7" id="KW-0472">Membrane</keyword>
<dbReference type="CDD" id="cd06261">
    <property type="entry name" value="TM_PBP2"/>
    <property type="match status" value="1"/>
</dbReference>
<keyword evidence="2 7" id="KW-0813">Transport</keyword>
<keyword evidence="4 7" id="KW-0812">Transmembrane</keyword>
<feature type="transmembrane region" description="Helical" evidence="7">
    <location>
        <begin position="187"/>
        <end position="205"/>
    </location>
</feature>
<comment type="similarity">
    <text evidence="7">Belongs to the binding-protein-dependent transport system permease family.</text>
</comment>
<dbReference type="InterPro" id="IPR050809">
    <property type="entry name" value="UgpAE/MalFG_permease"/>
</dbReference>
<organism evidence="9 10">
    <name type="scientific">Paenibacillus sambharensis</name>
    <dbReference type="NCBI Taxonomy" id="1803190"/>
    <lineage>
        <taxon>Bacteria</taxon>
        <taxon>Bacillati</taxon>
        <taxon>Bacillota</taxon>
        <taxon>Bacilli</taxon>
        <taxon>Bacillales</taxon>
        <taxon>Paenibacillaceae</taxon>
        <taxon>Paenibacillus</taxon>
    </lineage>
</organism>
<dbReference type="GO" id="GO:0005886">
    <property type="term" value="C:plasma membrane"/>
    <property type="evidence" value="ECO:0007669"/>
    <property type="project" value="UniProtKB-SubCell"/>
</dbReference>
<sequence>MRSFLKPGLKGRTYAQQKAFWGFLYVLPWLLGFIFFFLVPLLTSLRYSFSSIEAKSSGIMVTFSGWKNYVDALTVNTSFNRMLTEAVVNMAVNVPLIVIFSLFLAVLLNQKFVGRSAARSIFFLPVILASGVIMSLESTSLVQAINAESGSSGILSGFGSFELSRMMLQAGVNETIVDYLTGAVDRIYQIVSQSGVQILIFLAGIQTISPQLYEASKIEGATGYEAFWKITFPMVSPLILVNMIYTIIDSFSRNSLTELIRDTGFVNFNFGLSSAMAWIYFAAIIIILSISTYLVSRKVFYHE</sequence>
<dbReference type="InterPro" id="IPR000515">
    <property type="entry name" value="MetI-like"/>
</dbReference>
<feature type="transmembrane region" description="Helical" evidence="7">
    <location>
        <begin position="226"/>
        <end position="248"/>
    </location>
</feature>
<name>A0A2W1LZI1_9BACL</name>
<keyword evidence="3" id="KW-1003">Cell membrane</keyword>
<dbReference type="Gene3D" id="1.10.3720.10">
    <property type="entry name" value="MetI-like"/>
    <property type="match status" value="1"/>
</dbReference>
<protein>
    <submittedName>
        <fullName evidence="9">Sugar ABC transporter permease</fullName>
    </submittedName>
</protein>
<gene>
    <name evidence="9" type="ORF">DNH61_04215</name>
</gene>
<dbReference type="SUPFAM" id="SSF161098">
    <property type="entry name" value="MetI-like"/>
    <property type="match status" value="1"/>
</dbReference>